<sequence>MRIATANVNGIRAAQRRGFGTWLAGRGCDVVALQEIRAQADKLPEAAFGDYHVALETGDIPGRNGVAVLTRTAPEAVRTWSGTALFGRPHATSADLDEATAADHVPLARKLRPFAAQGRYIEVDLADVPVTVANLYLPKGGLPAELQRPGSMREAPDGGARYQRKMNFLVGFGRYLTATRRAAAASGREFLLMGDMNIAHTRHDLTNWRSNQKHDGFLPEERDWFDRQLSPRTLVDVVRRLHPDTDGPYSWWSWAGASFAKDVGWRIDYHLASPGLASAAVRAEVDREVNGVRLSDHAPVVVDYGRPIPPRTG</sequence>
<evidence type="ECO:0000256" key="1">
    <source>
        <dbReference type="ARBA" id="ARBA00007092"/>
    </source>
</evidence>
<dbReference type="Gene3D" id="3.60.10.10">
    <property type="entry name" value="Endonuclease/exonuclease/phosphatase"/>
    <property type="match status" value="1"/>
</dbReference>
<keyword evidence="4 6" id="KW-0460">Magnesium</keyword>
<dbReference type="NCBIfam" id="TIGR00633">
    <property type="entry name" value="xth"/>
    <property type="match status" value="1"/>
</dbReference>
<dbReference type="GO" id="GO:0004519">
    <property type="term" value="F:endonuclease activity"/>
    <property type="evidence" value="ECO:0007669"/>
    <property type="project" value="UniProtKB-KW"/>
</dbReference>
<dbReference type="Proteomes" id="UP000823858">
    <property type="component" value="Unassembled WGS sequence"/>
</dbReference>
<protein>
    <submittedName>
        <fullName evidence="9">Endonuclease/exonuclease/phosphatase family protein</fullName>
    </submittedName>
</protein>
<name>A0A9D2TQA4_9CORY</name>
<comment type="cofactor">
    <cofactor evidence="6">
        <name>Mg(2+)</name>
        <dbReference type="ChEBI" id="CHEBI:18420"/>
    </cofactor>
    <cofactor evidence="6">
        <name>Mn(2+)</name>
        <dbReference type="ChEBI" id="CHEBI:29035"/>
    </cofactor>
    <text evidence="6">Probably binds two magnesium or manganese ions per subunit.</text>
</comment>
<dbReference type="InterPro" id="IPR036691">
    <property type="entry name" value="Endo/exonu/phosph_ase_sf"/>
</dbReference>
<gene>
    <name evidence="9" type="ORF">H9751_04785</name>
</gene>
<keyword evidence="9" id="KW-0255">Endonuclease</keyword>
<feature type="site" description="Important for catalytic activity" evidence="7">
    <location>
        <position position="268"/>
    </location>
</feature>
<feature type="binding site" evidence="6">
    <location>
        <position position="297"/>
    </location>
    <ligand>
        <name>Mg(2+)</name>
        <dbReference type="ChEBI" id="CHEBI:18420"/>
        <label>1</label>
    </ligand>
</feature>
<feature type="domain" description="Endonuclease/exonuclease/phosphatase" evidence="8">
    <location>
        <begin position="4"/>
        <end position="297"/>
    </location>
</feature>
<dbReference type="PROSITE" id="PS51435">
    <property type="entry name" value="AP_NUCLEASE_F1_4"/>
    <property type="match status" value="1"/>
</dbReference>
<feature type="binding site" evidence="6">
    <location>
        <position position="35"/>
    </location>
    <ligand>
        <name>Mg(2+)</name>
        <dbReference type="ChEBI" id="CHEBI:18420"/>
        <label>1</label>
    </ligand>
</feature>
<dbReference type="GO" id="GO:0006281">
    <property type="term" value="P:DNA repair"/>
    <property type="evidence" value="ECO:0007669"/>
    <property type="project" value="InterPro"/>
</dbReference>
<evidence type="ECO:0000256" key="7">
    <source>
        <dbReference type="PIRSR" id="PIRSR604808-3"/>
    </source>
</evidence>
<proteinExistence type="inferred from homology"/>
<dbReference type="EMBL" id="DWVP01000010">
    <property type="protein sequence ID" value="HJC84854.1"/>
    <property type="molecule type" value="Genomic_DNA"/>
</dbReference>
<evidence type="ECO:0000256" key="5">
    <source>
        <dbReference type="PIRSR" id="PIRSR604808-1"/>
    </source>
</evidence>
<dbReference type="InterPro" id="IPR005135">
    <property type="entry name" value="Endo/exonuclease/phosphatase"/>
</dbReference>
<organism evidence="9 10">
    <name type="scientific">Candidatus Corynebacterium faecigallinarum</name>
    <dbReference type="NCBI Taxonomy" id="2838528"/>
    <lineage>
        <taxon>Bacteria</taxon>
        <taxon>Bacillati</taxon>
        <taxon>Actinomycetota</taxon>
        <taxon>Actinomycetes</taxon>
        <taxon>Mycobacteriales</taxon>
        <taxon>Corynebacteriaceae</taxon>
        <taxon>Corynebacterium</taxon>
    </lineage>
</organism>
<reference evidence="9" key="1">
    <citation type="journal article" date="2021" name="PeerJ">
        <title>Extensive microbial diversity within the chicken gut microbiome revealed by metagenomics and culture.</title>
        <authorList>
            <person name="Gilroy R."/>
            <person name="Ravi A."/>
            <person name="Getino M."/>
            <person name="Pursley I."/>
            <person name="Horton D.L."/>
            <person name="Alikhan N.F."/>
            <person name="Baker D."/>
            <person name="Gharbi K."/>
            <person name="Hall N."/>
            <person name="Watson M."/>
            <person name="Adriaenssens E.M."/>
            <person name="Foster-Nyarko E."/>
            <person name="Jarju S."/>
            <person name="Secka A."/>
            <person name="Antonio M."/>
            <person name="Oren A."/>
            <person name="Chaudhuri R.R."/>
            <person name="La Ragione R."/>
            <person name="Hildebrand F."/>
            <person name="Pallen M.J."/>
        </authorList>
    </citation>
    <scope>NUCLEOTIDE SEQUENCE</scope>
    <source>
        <strain evidence="9">ChiHjej13B12-4958</strain>
    </source>
</reference>
<evidence type="ECO:0000313" key="10">
    <source>
        <dbReference type="Proteomes" id="UP000823858"/>
    </source>
</evidence>
<dbReference type="PANTHER" id="PTHR43250:SF2">
    <property type="entry name" value="EXODEOXYRIBONUCLEASE III"/>
    <property type="match status" value="1"/>
</dbReference>
<feature type="active site" description="Proton donor/acceptor" evidence="5">
    <location>
        <position position="195"/>
    </location>
</feature>
<accession>A0A9D2TQA4</accession>
<evidence type="ECO:0000256" key="6">
    <source>
        <dbReference type="PIRSR" id="PIRSR604808-2"/>
    </source>
</evidence>
<dbReference type="InterPro" id="IPR004808">
    <property type="entry name" value="AP_endonuc_1"/>
</dbReference>
<evidence type="ECO:0000259" key="8">
    <source>
        <dbReference type="Pfam" id="PF03372"/>
    </source>
</evidence>
<feature type="binding site" evidence="6">
    <location>
        <position position="197"/>
    </location>
    <ligand>
        <name>Mg(2+)</name>
        <dbReference type="ChEBI" id="CHEBI:18420"/>
        <label>1</label>
    </ligand>
</feature>
<dbReference type="PANTHER" id="PTHR43250">
    <property type="entry name" value="EXODEOXYRIBONUCLEASE III"/>
    <property type="match status" value="1"/>
</dbReference>
<evidence type="ECO:0000313" key="9">
    <source>
        <dbReference type="EMBL" id="HJC84854.1"/>
    </source>
</evidence>
<feature type="binding site" evidence="6">
    <location>
        <position position="195"/>
    </location>
    <ligand>
        <name>Mg(2+)</name>
        <dbReference type="ChEBI" id="CHEBI:18420"/>
        <label>1</label>
    </ligand>
</feature>
<dbReference type="InterPro" id="IPR037493">
    <property type="entry name" value="ExoIII-like"/>
</dbReference>
<dbReference type="AlphaFoldDB" id="A0A9D2TQA4"/>
<evidence type="ECO:0000256" key="4">
    <source>
        <dbReference type="ARBA" id="ARBA00022842"/>
    </source>
</evidence>
<comment type="caution">
    <text evidence="9">The sequence shown here is derived from an EMBL/GenBank/DDBJ whole genome shotgun (WGS) entry which is preliminary data.</text>
</comment>
<evidence type="ECO:0000256" key="2">
    <source>
        <dbReference type="ARBA" id="ARBA00022723"/>
    </source>
</evidence>
<keyword evidence="2 6" id="KW-0479">Metal-binding</keyword>
<keyword evidence="3" id="KW-0378">Hydrolase</keyword>
<feature type="site" description="Interaction with DNA substrate" evidence="7">
    <location>
        <position position="297"/>
    </location>
</feature>
<evidence type="ECO:0000256" key="3">
    <source>
        <dbReference type="ARBA" id="ARBA00022801"/>
    </source>
</evidence>
<keyword evidence="9" id="KW-0540">Nuclease</keyword>
<keyword evidence="6" id="KW-0464">Manganese</keyword>
<feature type="binding site" evidence="6">
    <location>
        <position position="296"/>
    </location>
    <ligand>
        <name>Mg(2+)</name>
        <dbReference type="ChEBI" id="CHEBI:18420"/>
        <label>1</label>
    </ligand>
</feature>
<dbReference type="GO" id="GO:0008311">
    <property type="term" value="F:double-stranded DNA 3'-5' DNA exonuclease activity"/>
    <property type="evidence" value="ECO:0007669"/>
    <property type="project" value="InterPro"/>
</dbReference>
<reference evidence="9" key="2">
    <citation type="submission" date="2021-04" db="EMBL/GenBank/DDBJ databases">
        <authorList>
            <person name="Gilroy R."/>
        </authorList>
    </citation>
    <scope>NUCLEOTIDE SEQUENCE</scope>
    <source>
        <strain evidence="9">ChiHjej13B12-4958</strain>
    </source>
</reference>
<dbReference type="GO" id="GO:0046872">
    <property type="term" value="F:metal ion binding"/>
    <property type="evidence" value="ECO:0007669"/>
    <property type="project" value="UniProtKB-KW"/>
</dbReference>
<dbReference type="Pfam" id="PF03372">
    <property type="entry name" value="Exo_endo_phos"/>
    <property type="match status" value="1"/>
</dbReference>
<feature type="active site" description="Proton acceptor" evidence="5">
    <location>
        <position position="297"/>
    </location>
</feature>
<feature type="binding site" evidence="6">
    <location>
        <position position="7"/>
    </location>
    <ligand>
        <name>Mg(2+)</name>
        <dbReference type="ChEBI" id="CHEBI:18420"/>
        <label>1</label>
    </ligand>
</feature>
<dbReference type="SUPFAM" id="SSF56219">
    <property type="entry name" value="DNase I-like"/>
    <property type="match status" value="1"/>
</dbReference>
<feature type="site" description="Transition state stabilizer" evidence="7">
    <location>
        <position position="197"/>
    </location>
</feature>
<comment type="similarity">
    <text evidence="1">Belongs to the DNA repair enzymes AP/ExoA family.</text>
</comment>
<feature type="active site" evidence="5">
    <location>
        <position position="136"/>
    </location>
</feature>